<reference evidence="3" key="1">
    <citation type="submission" date="2015-10" db="EMBL/GenBank/DDBJ databases">
        <authorList>
            <person name="Regsiter A."/>
            <person name="william w."/>
        </authorList>
    </citation>
    <scope>NUCLEOTIDE SEQUENCE</scope>
    <source>
        <strain evidence="3">Montdore</strain>
    </source>
</reference>
<evidence type="ECO:0000256" key="2">
    <source>
        <dbReference type="SAM" id="Phobius"/>
    </source>
</evidence>
<accession>A0A292Q7E0</accession>
<dbReference type="AlphaFoldDB" id="A0A292Q7E0"/>
<organism evidence="3 4">
    <name type="scientific">Tuber aestivum</name>
    <name type="common">summer truffle</name>
    <dbReference type="NCBI Taxonomy" id="59557"/>
    <lineage>
        <taxon>Eukaryota</taxon>
        <taxon>Fungi</taxon>
        <taxon>Dikarya</taxon>
        <taxon>Ascomycota</taxon>
        <taxon>Pezizomycotina</taxon>
        <taxon>Pezizomycetes</taxon>
        <taxon>Pezizales</taxon>
        <taxon>Tuberaceae</taxon>
        <taxon>Tuber</taxon>
    </lineage>
</organism>
<sequence length="168" mass="17803">MGVVTVMRRVTETEEMMLVLLVTVTVTAGRIGGTAAGGGIVVLICLFFNVNLEGLRVVAVVMVVLFDMGAVGAVGADAGAVDAQSGIVPRDDGDLPARVREKRSEKAQRGGAREDTEGDRDSSVKVQIVKLSDSPKITTRGIERLERAVEVLCGMREEGRKKGSFGDE</sequence>
<feature type="transmembrane region" description="Helical" evidence="2">
    <location>
        <begin position="20"/>
        <end position="48"/>
    </location>
</feature>
<feature type="transmembrane region" description="Helical" evidence="2">
    <location>
        <begin position="55"/>
        <end position="76"/>
    </location>
</feature>
<protein>
    <submittedName>
        <fullName evidence="3">Uncharacterized protein</fullName>
    </submittedName>
</protein>
<name>A0A292Q7E0_9PEZI</name>
<gene>
    <name evidence="3" type="ORF">GSTUAT00001198001</name>
</gene>
<dbReference type="Proteomes" id="UP001412239">
    <property type="component" value="Unassembled WGS sequence"/>
</dbReference>
<evidence type="ECO:0000313" key="4">
    <source>
        <dbReference type="Proteomes" id="UP001412239"/>
    </source>
</evidence>
<feature type="region of interest" description="Disordered" evidence="1">
    <location>
        <begin position="84"/>
        <end position="125"/>
    </location>
</feature>
<keyword evidence="2" id="KW-0812">Transmembrane</keyword>
<evidence type="ECO:0000256" key="1">
    <source>
        <dbReference type="SAM" id="MobiDB-lite"/>
    </source>
</evidence>
<keyword evidence="2" id="KW-1133">Transmembrane helix</keyword>
<keyword evidence="4" id="KW-1185">Reference proteome</keyword>
<feature type="compositionally biased region" description="Basic and acidic residues" evidence="1">
    <location>
        <begin position="89"/>
        <end position="123"/>
    </location>
</feature>
<evidence type="ECO:0000313" key="3">
    <source>
        <dbReference type="EMBL" id="CUS14673.1"/>
    </source>
</evidence>
<keyword evidence="2" id="KW-0472">Membrane</keyword>
<proteinExistence type="predicted"/>
<dbReference type="EMBL" id="LN890956">
    <property type="protein sequence ID" value="CUS14673.1"/>
    <property type="molecule type" value="Genomic_DNA"/>
</dbReference>